<protein>
    <recommendedName>
        <fullName evidence="4 9">Heme exporter protein C</fullName>
    </recommendedName>
    <alternativeName>
        <fullName evidence="9">Cytochrome c-type biogenesis protein</fullName>
    </alternativeName>
</protein>
<dbReference type="PANTHER" id="PTHR30071:SF1">
    <property type="entry name" value="CYTOCHROME B_B6 PROTEIN-RELATED"/>
    <property type="match status" value="1"/>
</dbReference>
<evidence type="ECO:0000256" key="4">
    <source>
        <dbReference type="ARBA" id="ARBA00016463"/>
    </source>
</evidence>
<dbReference type="PRINTS" id="PR01386">
    <property type="entry name" value="CCMCBIOGNSIS"/>
</dbReference>
<dbReference type="InterPro" id="IPR002541">
    <property type="entry name" value="Cyt_c_assembly"/>
</dbReference>
<keyword evidence="5 9" id="KW-0812">Transmembrane</keyword>
<keyword evidence="9" id="KW-0997">Cell inner membrane</keyword>
<dbReference type="PANTHER" id="PTHR30071">
    <property type="entry name" value="HEME EXPORTER PROTEIN C"/>
    <property type="match status" value="1"/>
</dbReference>
<evidence type="ECO:0000259" key="10">
    <source>
        <dbReference type="Pfam" id="PF01578"/>
    </source>
</evidence>
<comment type="subcellular location">
    <subcellularLocation>
        <location evidence="9">Cell inner membrane</location>
    </subcellularLocation>
    <subcellularLocation>
        <location evidence="2">Membrane</location>
        <topology evidence="2">Multi-pass membrane protein</topology>
    </subcellularLocation>
</comment>
<dbReference type="Pfam" id="PF01578">
    <property type="entry name" value="Cytochrom_C_asm"/>
    <property type="match status" value="1"/>
</dbReference>
<feature type="transmembrane region" description="Helical" evidence="9">
    <location>
        <begin position="202"/>
        <end position="222"/>
    </location>
</feature>
<dbReference type="GO" id="GO:0015232">
    <property type="term" value="F:heme transmembrane transporter activity"/>
    <property type="evidence" value="ECO:0007669"/>
    <property type="project" value="InterPro"/>
</dbReference>
<reference evidence="11 12" key="1">
    <citation type="journal article" date="2014" name="Int. J. Syst. Evol. Microbiol.">
        <title>Solimonas terrae sp. nov., isolated from soil.</title>
        <authorList>
            <person name="Kim S.J."/>
            <person name="Moon J.Y."/>
            <person name="Weon H.Y."/>
            <person name="Ahn J.H."/>
            <person name="Chen W.M."/>
            <person name="Kwon S.W."/>
        </authorList>
    </citation>
    <scope>NUCLEOTIDE SEQUENCE [LARGE SCALE GENOMIC DNA]</scope>
    <source>
        <strain evidence="11 12">KIS83-12</strain>
    </source>
</reference>
<dbReference type="EMBL" id="JAAMOW010000005">
    <property type="protein sequence ID" value="NGY05416.1"/>
    <property type="molecule type" value="Genomic_DNA"/>
</dbReference>
<gene>
    <name evidence="9" type="primary">ccmC</name>
    <name evidence="11" type="ORF">G7Y85_11600</name>
</gene>
<evidence type="ECO:0000256" key="3">
    <source>
        <dbReference type="ARBA" id="ARBA00005840"/>
    </source>
</evidence>
<dbReference type="RefSeq" id="WP_166256843.1">
    <property type="nucleotide sequence ID" value="NZ_JAAMOW010000005.1"/>
</dbReference>
<feature type="transmembrane region" description="Helical" evidence="9">
    <location>
        <begin position="162"/>
        <end position="182"/>
    </location>
</feature>
<evidence type="ECO:0000256" key="8">
    <source>
        <dbReference type="ARBA" id="ARBA00023136"/>
    </source>
</evidence>
<dbReference type="GO" id="GO:0005886">
    <property type="term" value="C:plasma membrane"/>
    <property type="evidence" value="ECO:0007669"/>
    <property type="project" value="UniProtKB-SubCell"/>
</dbReference>
<proteinExistence type="inferred from homology"/>
<dbReference type="InterPro" id="IPR045062">
    <property type="entry name" value="Cyt_c_biogenesis_CcsA/CcmC"/>
</dbReference>
<dbReference type="GO" id="GO:0020037">
    <property type="term" value="F:heme binding"/>
    <property type="evidence" value="ECO:0007669"/>
    <property type="project" value="InterPro"/>
</dbReference>
<keyword evidence="9" id="KW-1003">Cell membrane</keyword>
<evidence type="ECO:0000256" key="9">
    <source>
        <dbReference type="RuleBase" id="RU364092"/>
    </source>
</evidence>
<feature type="transmembrane region" description="Helical" evidence="9">
    <location>
        <begin position="22"/>
        <end position="45"/>
    </location>
</feature>
<evidence type="ECO:0000256" key="5">
    <source>
        <dbReference type="ARBA" id="ARBA00022692"/>
    </source>
</evidence>
<organism evidence="11 12">
    <name type="scientific">Solimonas terrae</name>
    <dbReference type="NCBI Taxonomy" id="1396819"/>
    <lineage>
        <taxon>Bacteria</taxon>
        <taxon>Pseudomonadati</taxon>
        <taxon>Pseudomonadota</taxon>
        <taxon>Gammaproteobacteria</taxon>
        <taxon>Nevskiales</taxon>
        <taxon>Nevskiaceae</taxon>
        <taxon>Solimonas</taxon>
    </lineage>
</organism>
<feature type="transmembrane region" description="Helical" evidence="9">
    <location>
        <begin position="128"/>
        <end position="150"/>
    </location>
</feature>
<accession>A0A6M2BS34</accession>
<comment type="function">
    <text evidence="1 9">Required for the export of heme to the periplasm for the biogenesis of c-type cytochromes.</text>
</comment>
<dbReference type="AlphaFoldDB" id="A0A6M2BS34"/>
<comment type="similarity">
    <text evidence="3 9">Belongs to the CcmC/CycZ/HelC family.</text>
</comment>
<dbReference type="InterPro" id="IPR003557">
    <property type="entry name" value="Cyt_c_biogenesis_CcmC"/>
</dbReference>
<feature type="transmembrane region" description="Helical" evidence="9">
    <location>
        <begin position="92"/>
        <end position="116"/>
    </location>
</feature>
<evidence type="ECO:0000313" key="11">
    <source>
        <dbReference type="EMBL" id="NGY05416.1"/>
    </source>
</evidence>
<keyword evidence="12" id="KW-1185">Reference proteome</keyword>
<evidence type="ECO:0000256" key="1">
    <source>
        <dbReference type="ARBA" id="ARBA00002442"/>
    </source>
</evidence>
<evidence type="ECO:0000256" key="6">
    <source>
        <dbReference type="ARBA" id="ARBA00022748"/>
    </source>
</evidence>
<evidence type="ECO:0000256" key="2">
    <source>
        <dbReference type="ARBA" id="ARBA00004141"/>
    </source>
</evidence>
<dbReference type="NCBIfam" id="TIGR01191">
    <property type="entry name" value="ccmC"/>
    <property type="match status" value="1"/>
</dbReference>
<feature type="domain" description="Cytochrome c assembly protein" evidence="10">
    <location>
        <begin position="32"/>
        <end position="185"/>
    </location>
</feature>
<keyword evidence="9" id="KW-0813">Transport</keyword>
<comment type="caution">
    <text evidence="11">The sequence shown here is derived from an EMBL/GenBank/DDBJ whole genome shotgun (WGS) entry which is preliminary data.</text>
</comment>
<name>A0A6M2BS34_9GAMM</name>
<evidence type="ECO:0000313" key="12">
    <source>
        <dbReference type="Proteomes" id="UP000472676"/>
    </source>
</evidence>
<dbReference type="Proteomes" id="UP000472676">
    <property type="component" value="Unassembled WGS sequence"/>
</dbReference>
<keyword evidence="8 9" id="KW-0472">Membrane</keyword>
<evidence type="ECO:0000256" key="7">
    <source>
        <dbReference type="ARBA" id="ARBA00022989"/>
    </source>
</evidence>
<dbReference type="GO" id="GO:0017004">
    <property type="term" value="P:cytochrome complex assembly"/>
    <property type="evidence" value="ECO:0007669"/>
    <property type="project" value="UniProtKB-KW"/>
</dbReference>
<sequence length="253" mass="27941">MNWTWFHRLASPPSFFRFAERFAPWFGGLGLLLLLVAWYGGLVLAPADYQQKDAFRIIYVHVPAAAVSLSLYIAMAVCGAITLIWRMKLAECVLVAIAPVGASFTALALLTGMLWGKPMWGAYWVWDARLTAELVLLFLYLGVVGLNGAFDDPRTAARACGLLAIVGAVNVPIVHYSVVWWNSLHQGSTILKFGKPNISASMAWPLYAGLLGTYLWCGYAVLRRAQNELLLRERGTRWVREMGTELAGTADVC</sequence>
<keyword evidence="7 9" id="KW-1133">Transmembrane helix</keyword>
<keyword evidence="6 9" id="KW-0201">Cytochrome c-type biogenesis</keyword>
<feature type="transmembrane region" description="Helical" evidence="9">
    <location>
        <begin position="57"/>
        <end position="85"/>
    </location>
</feature>